<feature type="transmembrane region" description="Helical" evidence="6">
    <location>
        <begin position="356"/>
        <end position="379"/>
    </location>
</feature>
<dbReference type="Pfam" id="PF07690">
    <property type="entry name" value="MFS_1"/>
    <property type="match status" value="1"/>
</dbReference>
<keyword evidence="9" id="KW-1185">Reference proteome</keyword>
<organism evidence="8 9">
    <name type="scientific">Legionella dresdenensis</name>
    <dbReference type="NCBI Taxonomy" id="450200"/>
    <lineage>
        <taxon>Bacteria</taxon>
        <taxon>Pseudomonadati</taxon>
        <taxon>Pseudomonadota</taxon>
        <taxon>Gammaproteobacteria</taxon>
        <taxon>Legionellales</taxon>
        <taxon>Legionellaceae</taxon>
        <taxon>Legionella</taxon>
    </lineage>
</organism>
<evidence type="ECO:0000256" key="4">
    <source>
        <dbReference type="ARBA" id="ARBA00022989"/>
    </source>
</evidence>
<dbReference type="InterPro" id="IPR005829">
    <property type="entry name" value="Sugar_transporter_CS"/>
</dbReference>
<feature type="transmembrane region" description="Helical" evidence="6">
    <location>
        <begin position="170"/>
        <end position="189"/>
    </location>
</feature>
<feature type="transmembrane region" description="Helical" evidence="6">
    <location>
        <begin position="110"/>
        <end position="128"/>
    </location>
</feature>
<feature type="transmembrane region" description="Helical" evidence="6">
    <location>
        <begin position="226"/>
        <end position="252"/>
    </location>
</feature>
<keyword evidence="3 6" id="KW-0812">Transmembrane</keyword>
<dbReference type="PANTHER" id="PTHR42718:SF9">
    <property type="entry name" value="MAJOR FACILITATOR SUPERFAMILY MULTIDRUG TRANSPORTER MFSC"/>
    <property type="match status" value="1"/>
</dbReference>
<feature type="transmembrane region" description="Helical" evidence="6">
    <location>
        <begin position="140"/>
        <end position="164"/>
    </location>
</feature>
<evidence type="ECO:0000256" key="6">
    <source>
        <dbReference type="SAM" id="Phobius"/>
    </source>
</evidence>
<evidence type="ECO:0000256" key="5">
    <source>
        <dbReference type="ARBA" id="ARBA00023136"/>
    </source>
</evidence>
<keyword evidence="5 6" id="KW-0472">Membrane</keyword>
<feature type="transmembrane region" description="Helical" evidence="6">
    <location>
        <begin position="264"/>
        <end position="281"/>
    </location>
</feature>
<dbReference type="Proteomes" id="UP001595758">
    <property type="component" value="Unassembled WGS sequence"/>
</dbReference>
<proteinExistence type="predicted"/>
<evidence type="ECO:0000256" key="3">
    <source>
        <dbReference type="ARBA" id="ARBA00022692"/>
    </source>
</evidence>
<evidence type="ECO:0000313" key="8">
    <source>
        <dbReference type="EMBL" id="MFC3908102.1"/>
    </source>
</evidence>
<feature type="transmembrane region" description="Helical" evidence="6">
    <location>
        <begin position="321"/>
        <end position="344"/>
    </location>
</feature>
<dbReference type="PROSITE" id="PS50850">
    <property type="entry name" value="MFS"/>
    <property type="match status" value="1"/>
</dbReference>
<feature type="transmembrane region" description="Helical" evidence="6">
    <location>
        <begin position="50"/>
        <end position="70"/>
    </location>
</feature>
<dbReference type="PANTHER" id="PTHR42718">
    <property type="entry name" value="MAJOR FACILITATOR SUPERFAMILY MULTIDRUG TRANSPORTER MFSC"/>
    <property type="match status" value="1"/>
</dbReference>
<reference evidence="9" key="1">
    <citation type="journal article" date="2019" name="Int. J. Syst. Evol. Microbiol.">
        <title>The Global Catalogue of Microorganisms (GCM) 10K type strain sequencing project: providing services to taxonomists for standard genome sequencing and annotation.</title>
        <authorList>
            <consortium name="The Broad Institute Genomics Platform"/>
            <consortium name="The Broad Institute Genome Sequencing Center for Infectious Disease"/>
            <person name="Wu L."/>
            <person name="Ma J."/>
        </authorList>
    </citation>
    <scope>NUCLEOTIDE SEQUENCE [LARGE SCALE GENOMIC DNA]</scope>
    <source>
        <strain evidence="9">CCUG 59858</strain>
    </source>
</reference>
<keyword evidence="2" id="KW-0813">Transport</keyword>
<gene>
    <name evidence="8" type="ORF">ACFORL_03290</name>
</gene>
<evidence type="ECO:0000256" key="2">
    <source>
        <dbReference type="ARBA" id="ARBA00022448"/>
    </source>
</evidence>
<comment type="subcellular location">
    <subcellularLocation>
        <location evidence="1">Membrane</location>
        <topology evidence="1">Multi-pass membrane protein</topology>
    </subcellularLocation>
</comment>
<dbReference type="InterPro" id="IPR011701">
    <property type="entry name" value="MFS"/>
</dbReference>
<sequence>MSNPLIAISRRQALSFAAFLVLYQFLTYIANDMIMPGMLHVVQSFNGPESAIATSLTVYILGGASLQLFLGPVSDSVGRRPVMLFGALLFFVFTGFIACSNSMFQFLLARYFEGMGLCFIGVIGYATLQEIFEEMAAIRLTAILGNVASLAPLLGPLAGTIFILYFNWRGIFICIAVLALVAFWGLWRFMPEPVGAVKHDGKEIPKTPLAPGIVAKNYKLLLTNPAYLSGAIAAGLLSAPCAAWIAISPVIIVSEAKLSVLTYALWQLPIFSAGIFGNWCLHYLTKRYSIKQIITFGSTITVIGLTVTALAPLAFGKDFRWLMPGFIIYGFSLGIASAPLNRYILFSTPVSKGTAYAMISLISMCCQAIGIEIANYFYAGHDNSYFGLYCFATGLVYAAGVAGAFSLPRYHEKDLLGASAS</sequence>
<feature type="transmembrane region" description="Helical" evidence="6">
    <location>
        <begin position="385"/>
        <end position="407"/>
    </location>
</feature>
<evidence type="ECO:0000313" key="9">
    <source>
        <dbReference type="Proteomes" id="UP001595758"/>
    </source>
</evidence>
<dbReference type="RefSeq" id="WP_382341072.1">
    <property type="nucleotide sequence ID" value="NZ_JBHSAB010000002.1"/>
</dbReference>
<accession>A0ABV8CD33</accession>
<evidence type="ECO:0000259" key="7">
    <source>
        <dbReference type="PROSITE" id="PS50850"/>
    </source>
</evidence>
<dbReference type="EMBL" id="JBHSAB010000002">
    <property type="protein sequence ID" value="MFC3908102.1"/>
    <property type="molecule type" value="Genomic_DNA"/>
</dbReference>
<dbReference type="SUPFAM" id="SSF103473">
    <property type="entry name" value="MFS general substrate transporter"/>
    <property type="match status" value="1"/>
</dbReference>
<feature type="domain" description="Major facilitator superfamily (MFS) profile" evidence="7">
    <location>
        <begin position="16"/>
        <end position="411"/>
    </location>
</feature>
<keyword evidence="4 6" id="KW-1133">Transmembrane helix</keyword>
<name>A0ABV8CD33_9GAMM</name>
<feature type="transmembrane region" description="Helical" evidence="6">
    <location>
        <begin position="82"/>
        <end position="104"/>
    </location>
</feature>
<dbReference type="Gene3D" id="1.20.1720.10">
    <property type="entry name" value="Multidrug resistance protein D"/>
    <property type="match status" value="1"/>
</dbReference>
<feature type="transmembrane region" description="Helical" evidence="6">
    <location>
        <begin position="293"/>
        <end position="315"/>
    </location>
</feature>
<dbReference type="InterPro" id="IPR036259">
    <property type="entry name" value="MFS_trans_sf"/>
</dbReference>
<protein>
    <submittedName>
        <fullName evidence="8">MFS transporter</fullName>
    </submittedName>
</protein>
<comment type="caution">
    <text evidence="8">The sequence shown here is derived from an EMBL/GenBank/DDBJ whole genome shotgun (WGS) entry which is preliminary data.</text>
</comment>
<evidence type="ECO:0000256" key="1">
    <source>
        <dbReference type="ARBA" id="ARBA00004141"/>
    </source>
</evidence>
<dbReference type="InterPro" id="IPR020846">
    <property type="entry name" value="MFS_dom"/>
</dbReference>
<feature type="transmembrane region" description="Helical" evidence="6">
    <location>
        <begin position="12"/>
        <end position="30"/>
    </location>
</feature>
<dbReference type="PROSITE" id="PS00216">
    <property type="entry name" value="SUGAR_TRANSPORT_1"/>
    <property type="match status" value="1"/>
</dbReference>